<keyword evidence="3" id="KW-1185">Reference proteome</keyword>
<proteinExistence type="predicted"/>
<dbReference type="AlphaFoldDB" id="A0A395GTP7"/>
<dbReference type="Proteomes" id="UP000249402">
    <property type="component" value="Unassembled WGS sequence"/>
</dbReference>
<evidence type="ECO:0000256" key="1">
    <source>
        <dbReference type="SAM" id="Phobius"/>
    </source>
</evidence>
<name>A0A395GTP7_9EURO</name>
<reference evidence="2 3" key="1">
    <citation type="submission" date="2018-02" db="EMBL/GenBank/DDBJ databases">
        <title>The genomes of Aspergillus section Nigri reveals drivers in fungal speciation.</title>
        <authorList>
            <consortium name="DOE Joint Genome Institute"/>
            <person name="Vesth T.C."/>
            <person name="Nybo J."/>
            <person name="Theobald S."/>
            <person name="Brandl J."/>
            <person name="Frisvad J.C."/>
            <person name="Nielsen K.F."/>
            <person name="Lyhne E.K."/>
            <person name="Kogle M.E."/>
            <person name="Kuo A."/>
            <person name="Riley R."/>
            <person name="Clum A."/>
            <person name="Nolan M."/>
            <person name="Lipzen A."/>
            <person name="Salamov A."/>
            <person name="Henrissat B."/>
            <person name="Wiebenga A."/>
            <person name="De vries R.P."/>
            <person name="Grigoriev I.V."/>
            <person name="Mortensen U.H."/>
            <person name="Andersen M.R."/>
            <person name="Baker S.E."/>
        </authorList>
    </citation>
    <scope>NUCLEOTIDE SEQUENCE [LARGE SCALE GENOMIC DNA]</scope>
    <source>
        <strain evidence="2 3">CBS 121593</strain>
    </source>
</reference>
<dbReference type="GeneID" id="37218968"/>
<keyword evidence="1" id="KW-0812">Transmembrane</keyword>
<protein>
    <submittedName>
        <fullName evidence="2">Uncharacterized protein</fullName>
    </submittedName>
</protein>
<accession>A0A395GTP7</accession>
<dbReference type="RefSeq" id="XP_025571801.1">
    <property type="nucleotide sequence ID" value="XM_025714103.1"/>
</dbReference>
<gene>
    <name evidence="2" type="ORF">BO80DRAFT_189753</name>
</gene>
<evidence type="ECO:0000313" key="2">
    <source>
        <dbReference type="EMBL" id="RAK97473.1"/>
    </source>
</evidence>
<feature type="transmembrane region" description="Helical" evidence="1">
    <location>
        <begin position="76"/>
        <end position="93"/>
    </location>
</feature>
<sequence length="99" mass="11543">MDPVGSLTADSLQLTTYSRDLQAQAYRLNYFIMLCMETFYRSRCRNKTPPSIMQMQAKEKNQKGISPCKSSNSHTGFWFFFFLFLCLSIMHISRGHSRV</sequence>
<dbReference type="EMBL" id="KZ824462">
    <property type="protein sequence ID" value="RAK97473.1"/>
    <property type="molecule type" value="Genomic_DNA"/>
</dbReference>
<dbReference type="VEuPathDB" id="FungiDB:BO80DRAFT_189753"/>
<organism evidence="2 3">
    <name type="scientific">Aspergillus ibericus CBS 121593</name>
    <dbReference type="NCBI Taxonomy" id="1448316"/>
    <lineage>
        <taxon>Eukaryota</taxon>
        <taxon>Fungi</taxon>
        <taxon>Dikarya</taxon>
        <taxon>Ascomycota</taxon>
        <taxon>Pezizomycotina</taxon>
        <taxon>Eurotiomycetes</taxon>
        <taxon>Eurotiomycetidae</taxon>
        <taxon>Eurotiales</taxon>
        <taxon>Aspergillaceae</taxon>
        <taxon>Aspergillus</taxon>
        <taxon>Aspergillus subgen. Circumdati</taxon>
    </lineage>
</organism>
<evidence type="ECO:0000313" key="3">
    <source>
        <dbReference type="Proteomes" id="UP000249402"/>
    </source>
</evidence>
<keyword evidence="1" id="KW-0472">Membrane</keyword>
<keyword evidence="1" id="KW-1133">Transmembrane helix</keyword>